<name>A0A1H1ECG6_9ACTN</name>
<dbReference type="GO" id="GO:0022857">
    <property type="term" value="F:transmembrane transporter activity"/>
    <property type="evidence" value="ECO:0007669"/>
    <property type="project" value="InterPro"/>
</dbReference>
<dbReference type="Proteomes" id="UP000217103">
    <property type="component" value="Unassembled WGS sequence"/>
</dbReference>
<dbReference type="Pfam" id="PF02653">
    <property type="entry name" value="BPD_transp_2"/>
    <property type="match status" value="1"/>
</dbReference>
<dbReference type="PANTHER" id="PTHR47089:SF1">
    <property type="entry name" value="GUANOSINE ABC TRANSPORTER PERMEASE PROTEIN NUPP"/>
    <property type="match status" value="1"/>
</dbReference>
<evidence type="ECO:0000256" key="6">
    <source>
        <dbReference type="SAM" id="Phobius"/>
    </source>
</evidence>
<dbReference type="STRING" id="35622.SAMN04489764_2415"/>
<gene>
    <name evidence="7" type="ORF">SAMN04489764_2415</name>
</gene>
<evidence type="ECO:0000313" key="7">
    <source>
        <dbReference type="EMBL" id="SDQ86423.1"/>
    </source>
</evidence>
<evidence type="ECO:0000256" key="1">
    <source>
        <dbReference type="ARBA" id="ARBA00004651"/>
    </source>
</evidence>
<proteinExistence type="predicted"/>
<keyword evidence="5 6" id="KW-0472">Membrane</keyword>
<feature type="transmembrane region" description="Helical" evidence="6">
    <location>
        <begin position="334"/>
        <end position="353"/>
    </location>
</feature>
<feature type="transmembrane region" description="Helical" evidence="6">
    <location>
        <begin position="118"/>
        <end position="139"/>
    </location>
</feature>
<dbReference type="InterPro" id="IPR001851">
    <property type="entry name" value="ABC_transp_permease"/>
</dbReference>
<keyword evidence="7" id="KW-0813">Transport</keyword>
<evidence type="ECO:0000256" key="2">
    <source>
        <dbReference type="ARBA" id="ARBA00022475"/>
    </source>
</evidence>
<evidence type="ECO:0000256" key="4">
    <source>
        <dbReference type="ARBA" id="ARBA00022989"/>
    </source>
</evidence>
<dbReference type="OrthoDB" id="45037at2"/>
<comment type="subcellular location">
    <subcellularLocation>
        <location evidence="1">Cell membrane</location>
        <topology evidence="1">Multi-pass membrane protein</topology>
    </subcellularLocation>
</comment>
<dbReference type="GO" id="GO:0005886">
    <property type="term" value="C:plasma membrane"/>
    <property type="evidence" value="ECO:0007669"/>
    <property type="project" value="UniProtKB-SubCell"/>
</dbReference>
<reference evidence="7 8" key="1">
    <citation type="submission" date="2016-10" db="EMBL/GenBank/DDBJ databases">
        <authorList>
            <person name="de Groot N.N."/>
        </authorList>
    </citation>
    <scope>NUCLEOTIDE SEQUENCE [LARGE SCALE GENOMIC DNA]</scope>
    <source>
        <strain evidence="7 8">DSM 43794</strain>
    </source>
</reference>
<keyword evidence="3 6" id="KW-0812">Transmembrane</keyword>
<dbReference type="CDD" id="cd06580">
    <property type="entry name" value="TM_PBP1_transp_TpRbsC_like"/>
    <property type="match status" value="1"/>
</dbReference>
<feature type="transmembrane region" description="Helical" evidence="6">
    <location>
        <begin position="95"/>
        <end position="112"/>
    </location>
</feature>
<keyword evidence="2" id="KW-1003">Cell membrane</keyword>
<protein>
    <submittedName>
        <fullName evidence="7">Simple sugar transport system permease protein</fullName>
    </submittedName>
</protein>
<evidence type="ECO:0000256" key="5">
    <source>
        <dbReference type="ARBA" id="ARBA00023136"/>
    </source>
</evidence>
<dbReference type="EMBL" id="FNKK01000002">
    <property type="protein sequence ID" value="SDQ86423.1"/>
    <property type="molecule type" value="Genomic_DNA"/>
</dbReference>
<dbReference type="RefSeq" id="WP_093259119.1">
    <property type="nucleotide sequence ID" value="NZ_FNKK01000002.1"/>
</dbReference>
<keyword evidence="7" id="KW-0762">Sugar transport</keyword>
<dbReference type="PANTHER" id="PTHR47089">
    <property type="entry name" value="ABC TRANSPORTER, PERMEASE PROTEIN"/>
    <property type="match status" value="1"/>
</dbReference>
<feature type="transmembrane region" description="Helical" evidence="6">
    <location>
        <begin position="213"/>
        <end position="230"/>
    </location>
</feature>
<organism evidence="7 8">
    <name type="scientific">Thermostaphylospora chromogena</name>
    <dbReference type="NCBI Taxonomy" id="35622"/>
    <lineage>
        <taxon>Bacteria</taxon>
        <taxon>Bacillati</taxon>
        <taxon>Actinomycetota</taxon>
        <taxon>Actinomycetes</taxon>
        <taxon>Streptosporangiales</taxon>
        <taxon>Thermomonosporaceae</taxon>
        <taxon>Thermostaphylospora</taxon>
    </lineage>
</organism>
<feature type="transmembrane region" description="Helical" evidence="6">
    <location>
        <begin position="259"/>
        <end position="276"/>
    </location>
</feature>
<feature type="transmembrane region" description="Helical" evidence="6">
    <location>
        <begin position="62"/>
        <end position="83"/>
    </location>
</feature>
<evidence type="ECO:0000256" key="3">
    <source>
        <dbReference type="ARBA" id="ARBA00022692"/>
    </source>
</evidence>
<feature type="transmembrane region" description="Helical" evidence="6">
    <location>
        <begin position="151"/>
        <end position="170"/>
    </location>
</feature>
<keyword evidence="4 6" id="KW-1133">Transmembrane helix</keyword>
<sequence>MRTAATQRLLTVLLGLGGALAAVVLAYAVSSVAILAAGADPLVAFAAMFDFGASETSVVNAVTYILNRATPLFIAGLAVAIGFRMNLFNIGVEGQYRIAAIFAAFVGSQFVLPAPLHITLVIIVGMAAGGLYALIPALLKVYRGVNEVISTIMLNFIATGMAAFLVRGPFAGEREEGQLTTSTPELPESAWFPDLNVLFTMVGLPAPRGAGLFGFLAVAIVVGVLVWVLLEFTRFGFEVKASGLNNTAALASGVNPKRMIISAMVLSGAIAGLIGLPEILGRTHAYGTSFTPQLGFLGIAVALLGRNKPVGIALAALLFGFLDRASGPLQLADIPPSVVAIIQGAIVLMVVIANEITRRIALRWEERRAAAATAPAGQAAEVGA</sequence>
<evidence type="ECO:0000313" key="8">
    <source>
        <dbReference type="Proteomes" id="UP000217103"/>
    </source>
</evidence>
<dbReference type="AlphaFoldDB" id="A0A1H1ECG6"/>
<accession>A0A1H1ECG6</accession>
<keyword evidence="8" id="KW-1185">Reference proteome</keyword>